<dbReference type="WBParaSite" id="Csp11.Scaffold629.g10500.t1">
    <property type="protein sequence ID" value="Csp11.Scaffold629.g10500.t1"/>
    <property type="gene ID" value="Csp11.Scaffold629.g10500"/>
</dbReference>
<dbReference type="AlphaFoldDB" id="A0A1I7TPJ8"/>
<reference evidence="3" key="1">
    <citation type="submission" date="2016-11" db="UniProtKB">
        <authorList>
            <consortium name="WormBaseParasite"/>
        </authorList>
    </citation>
    <scope>IDENTIFICATION</scope>
</reference>
<evidence type="ECO:0000313" key="2">
    <source>
        <dbReference type="Proteomes" id="UP000095282"/>
    </source>
</evidence>
<keyword evidence="2" id="KW-1185">Reference proteome</keyword>
<evidence type="ECO:0000256" key="1">
    <source>
        <dbReference type="SAM" id="MobiDB-lite"/>
    </source>
</evidence>
<sequence length="265" mass="30370">MNEGIEYVDYLINKTEELTRKLNESTDSEGICADMGRNLSSGRGSMTSSINNDRMFLSTITPKRTLPSRIPALMTKSLHSPRSQSTPRQSAYGSGEQLCQDYGRGYETRRYETEILLSRSQERRQQRASSYDPRCLLALHSAPNRLSASACTSNNFLPMTSSSMQNSTSSFSRLLPKRPQWIRSQPTVQLAESTVSLEFLNRKDGFYLNSDEDSSDFDEKEPEEEEVLETPKRRLRRMMSLRKLKERNRRKYRSGPQSIHLSSLS</sequence>
<feature type="region of interest" description="Disordered" evidence="1">
    <location>
        <begin position="211"/>
        <end position="265"/>
    </location>
</feature>
<dbReference type="eggNOG" id="ENOG502TJJX">
    <property type="taxonomic scope" value="Eukaryota"/>
</dbReference>
<feature type="region of interest" description="Disordered" evidence="1">
    <location>
        <begin position="76"/>
        <end position="96"/>
    </location>
</feature>
<accession>A0A1I7TPJ8</accession>
<feature type="compositionally biased region" description="Polar residues" evidence="1">
    <location>
        <begin position="77"/>
        <end position="92"/>
    </location>
</feature>
<proteinExistence type="predicted"/>
<feature type="compositionally biased region" description="Basic residues" evidence="1">
    <location>
        <begin position="233"/>
        <end position="253"/>
    </location>
</feature>
<feature type="compositionally biased region" description="Acidic residues" evidence="1">
    <location>
        <begin position="211"/>
        <end position="228"/>
    </location>
</feature>
<evidence type="ECO:0000313" key="3">
    <source>
        <dbReference type="WBParaSite" id="Csp11.Scaffold629.g10500.t1"/>
    </source>
</evidence>
<protein>
    <submittedName>
        <fullName evidence="3">BZIP domain-containing protein</fullName>
    </submittedName>
</protein>
<feature type="compositionally biased region" description="Polar residues" evidence="1">
    <location>
        <begin position="255"/>
        <end position="265"/>
    </location>
</feature>
<organism evidence="2 3">
    <name type="scientific">Caenorhabditis tropicalis</name>
    <dbReference type="NCBI Taxonomy" id="1561998"/>
    <lineage>
        <taxon>Eukaryota</taxon>
        <taxon>Metazoa</taxon>
        <taxon>Ecdysozoa</taxon>
        <taxon>Nematoda</taxon>
        <taxon>Chromadorea</taxon>
        <taxon>Rhabditida</taxon>
        <taxon>Rhabditina</taxon>
        <taxon>Rhabditomorpha</taxon>
        <taxon>Rhabditoidea</taxon>
        <taxon>Rhabditidae</taxon>
        <taxon>Peloderinae</taxon>
        <taxon>Caenorhabditis</taxon>
    </lineage>
</organism>
<name>A0A1I7TPJ8_9PELO</name>
<dbReference type="Proteomes" id="UP000095282">
    <property type="component" value="Unplaced"/>
</dbReference>